<evidence type="ECO:0000259" key="3">
    <source>
        <dbReference type="Pfam" id="PF06165"/>
    </source>
</evidence>
<evidence type="ECO:0000313" key="6">
    <source>
        <dbReference type="Proteomes" id="UP000621436"/>
    </source>
</evidence>
<dbReference type="GO" id="GO:0030246">
    <property type="term" value="F:carbohydrate binding"/>
    <property type="evidence" value="ECO:0007669"/>
    <property type="project" value="InterPro"/>
</dbReference>
<dbReference type="PANTHER" id="PTHR37469">
    <property type="entry name" value="CELLOBIONIC ACID PHOSPHORYLASE-RELATED"/>
    <property type="match status" value="1"/>
</dbReference>
<dbReference type="Gene3D" id="1.50.10.10">
    <property type="match status" value="1"/>
</dbReference>
<feature type="domain" description="Glycosyl hydrolase 94 supersandwich" evidence="3">
    <location>
        <begin position="65"/>
        <end position="310"/>
    </location>
</feature>
<feature type="domain" description="Glycosyl hydrolase 94 catalytic" evidence="4">
    <location>
        <begin position="324"/>
        <end position="553"/>
    </location>
</feature>
<dbReference type="Gene3D" id="2.70.98.40">
    <property type="entry name" value="Glycoside hydrolase, family 65, N-terminal domain"/>
    <property type="match status" value="1"/>
</dbReference>
<dbReference type="SUPFAM" id="SSF48208">
    <property type="entry name" value="Six-hairpin glycosidases"/>
    <property type="match status" value="1"/>
</dbReference>
<dbReference type="EMBL" id="JADPIE010000002">
    <property type="protein sequence ID" value="MBF8436261.1"/>
    <property type="molecule type" value="Genomic_DNA"/>
</dbReference>
<feature type="domain" description="Glycosyl hydrolase 94 catalytic" evidence="4">
    <location>
        <begin position="612"/>
        <end position="798"/>
    </location>
</feature>
<reference evidence="5" key="1">
    <citation type="submission" date="2020-11" db="EMBL/GenBank/DDBJ databases">
        <title>Halonatronomonas betainensis gen. nov., sp. nov. a novel haloalkaliphilic representative of the family Halanaerobiacae capable of betaine degradation.</title>
        <authorList>
            <person name="Boltyanskaya Y."/>
            <person name="Kevbrin V."/>
            <person name="Detkova E."/>
            <person name="Grouzdev D.S."/>
            <person name="Koziaeva V."/>
            <person name="Zhilina T."/>
        </authorList>
    </citation>
    <scope>NUCLEOTIDE SEQUENCE</scope>
    <source>
        <strain evidence="5">Z-7014</strain>
    </source>
</reference>
<keyword evidence="6" id="KW-1185">Reference proteome</keyword>
<dbReference type="Proteomes" id="UP000621436">
    <property type="component" value="Unassembled WGS sequence"/>
</dbReference>
<dbReference type="InterPro" id="IPR033432">
    <property type="entry name" value="GH94_catalytic"/>
</dbReference>
<dbReference type="GO" id="GO:0005975">
    <property type="term" value="P:carbohydrate metabolic process"/>
    <property type="evidence" value="ECO:0007669"/>
    <property type="project" value="InterPro"/>
</dbReference>
<dbReference type="RefSeq" id="WP_270453065.1">
    <property type="nucleotide sequence ID" value="NZ_JADPIE010000002.1"/>
</dbReference>
<dbReference type="InterPro" id="IPR052047">
    <property type="entry name" value="GH94_Enzymes"/>
</dbReference>
<evidence type="ECO:0000256" key="1">
    <source>
        <dbReference type="ARBA" id="ARBA00022676"/>
    </source>
</evidence>
<dbReference type="Pfam" id="PF06165">
    <property type="entry name" value="GH94_b-supersand"/>
    <property type="match status" value="1"/>
</dbReference>
<proteinExistence type="predicted"/>
<protein>
    <submittedName>
        <fullName evidence="5">Cellobiose phosphorylase</fullName>
    </submittedName>
</protein>
<dbReference type="Pfam" id="PF17167">
    <property type="entry name" value="Glyco_hydro_94"/>
    <property type="match status" value="2"/>
</dbReference>
<comment type="caution">
    <text evidence="5">The sequence shown here is derived from an EMBL/GenBank/DDBJ whole genome shotgun (WGS) entry which is preliminary data.</text>
</comment>
<dbReference type="CDD" id="cd11749">
    <property type="entry name" value="GH94N_LBP_like"/>
    <property type="match status" value="1"/>
</dbReference>
<dbReference type="AlphaFoldDB" id="A0A931AU83"/>
<evidence type="ECO:0000259" key="4">
    <source>
        <dbReference type="Pfam" id="PF17167"/>
    </source>
</evidence>
<dbReference type="InterPro" id="IPR010383">
    <property type="entry name" value="Glyco_hydrolase_94_b-supersand"/>
</dbReference>
<sequence>MNQLNKWKFTGENGEFELKHPDKSNYLYFPLANEAGMMSAITPRMHGDIKTDQNTFAMRPVSLEDLHNTKSARNFWVSTDQGEVWSATGNSAVQFSQKFTEDNSEEVKLKAGPLWHKITRENSNLNLKSEVLNFVPTNTDIVELMEIKLTNTGSRSTTLTPTAAVPIYGRSADNLRDHRHVTSLLNRIETIDHGVMVKPTLSFDERGHTVNNVSYGVVGATGSGEKPEGFFPIVEDFIGKGGNLEWPETIVDNKDNYLKAGESIDGYEAIGALRFADITLEPGEEVSYIIVIAIDESGGNFAELADKYCNQKSFVYYLDKNKEFWKEKLDTVQVQTGDSEFNNWMKWVTLQPILRRIYGCSFLPSHDYGRGGRGWRDLWQDCLALLLMEPEPVRELLYNNFSGVRIDGSNATIIGSEPGEFKADRNNIRRVWMDHGAWPFLTTKLYIDQSGDLEFLLRDQTYFDAGSNLLDKENNIYQGSIIEHFLVQHLTHFFGVGENNNFLLKNGDWNDGLDMAPEKGESVAFTALYGSNLLELADLFKSLKEKKAIDNIELARELLTLLDTINADVDYDSTEYKNQLLGEYHNRCQDGISGQKIKVSINNLISDLETKGHWIREHLNQNEWLENNAGHNWYNGYYDNDGQRLEGDHSEGTRMTLTGQVFPIMAGIPEDQQIEKIINSVDHYLKDESVGGYRLNTDFNEIKTNLGRLFGFAYGHKENGAMFSHMAVMYSNALYKQGFASAGHEVIDSIYQHCQDFETSRIYPGIPEYINQRGQGMYHYLTGSASWLLLTMVTEVFGVRGELGDLVLDPKLVPSQFDETGRAKIGTIFADKFLNICYINKDKLTAKDYKIKEVKLNDSPIVHEIKDGYAVISREIIEQLDNDSNNQIQVVLN</sequence>
<evidence type="ECO:0000256" key="2">
    <source>
        <dbReference type="ARBA" id="ARBA00022679"/>
    </source>
</evidence>
<organism evidence="5 6">
    <name type="scientific">Halonatronomonas betaini</name>
    <dbReference type="NCBI Taxonomy" id="2778430"/>
    <lineage>
        <taxon>Bacteria</taxon>
        <taxon>Bacillati</taxon>
        <taxon>Bacillota</taxon>
        <taxon>Clostridia</taxon>
        <taxon>Halanaerobiales</taxon>
        <taxon>Halarsenatibacteraceae</taxon>
        <taxon>Halonatronomonas</taxon>
    </lineage>
</organism>
<accession>A0A931AU83</accession>
<dbReference type="GO" id="GO:0016757">
    <property type="term" value="F:glycosyltransferase activity"/>
    <property type="evidence" value="ECO:0007669"/>
    <property type="project" value="UniProtKB-KW"/>
</dbReference>
<dbReference type="SUPFAM" id="SSF74650">
    <property type="entry name" value="Galactose mutarotase-like"/>
    <property type="match status" value="1"/>
</dbReference>
<evidence type="ECO:0000313" key="5">
    <source>
        <dbReference type="EMBL" id="MBF8436261.1"/>
    </source>
</evidence>
<dbReference type="InterPro" id="IPR011013">
    <property type="entry name" value="Gal_mutarotase_sf_dom"/>
</dbReference>
<name>A0A931AU83_9FIRM</name>
<keyword evidence="2" id="KW-0808">Transferase</keyword>
<dbReference type="InterPro" id="IPR008928">
    <property type="entry name" value="6-hairpin_glycosidase_sf"/>
</dbReference>
<dbReference type="InterPro" id="IPR037018">
    <property type="entry name" value="GH65_N"/>
</dbReference>
<keyword evidence="1" id="KW-0328">Glycosyltransferase</keyword>
<dbReference type="PANTHER" id="PTHR37469:SF2">
    <property type="entry name" value="CELLOBIONIC ACID PHOSPHORYLASE"/>
    <property type="match status" value="1"/>
</dbReference>
<dbReference type="InterPro" id="IPR012341">
    <property type="entry name" value="6hp_glycosidase-like_sf"/>
</dbReference>
<gene>
    <name evidence="5" type="ORF">I0Q91_04150</name>
</gene>